<evidence type="ECO:0000313" key="4">
    <source>
        <dbReference type="Proteomes" id="UP000228496"/>
    </source>
</evidence>
<feature type="domain" description="Methylated-DNA-[protein]-cysteine S-methyltransferase DNA binding" evidence="2">
    <location>
        <begin position="8"/>
        <end position="51"/>
    </location>
</feature>
<comment type="caution">
    <text evidence="3">The sequence shown here is derived from an EMBL/GenBank/DDBJ whole genome shotgun (WGS) entry which is preliminary data.</text>
</comment>
<organism evidence="3 4">
    <name type="scientific">Candidatus Yanofskybacteria bacterium CG10_big_fil_rev_8_21_14_0_10_36_16</name>
    <dbReference type="NCBI Taxonomy" id="1975096"/>
    <lineage>
        <taxon>Bacteria</taxon>
        <taxon>Candidatus Yanofskyibacteriota</taxon>
    </lineage>
</organism>
<evidence type="ECO:0000256" key="1">
    <source>
        <dbReference type="ARBA" id="ARBA00022763"/>
    </source>
</evidence>
<evidence type="ECO:0000259" key="2">
    <source>
        <dbReference type="Pfam" id="PF01035"/>
    </source>
</evidence>
<sequence length="62" mass="6969">MDKFNVMFKQKVLKIVSNIPRGQTLSYKDVARLAGSPNAYRAVGSILNKNYNRGCRILIIIA</sequence>
<name>A0A2J0QA94_9BACT</name>
<dbReference type="GO" id="GO:0006281">
    <property type="term" value="P:DNA repair"/>
    <property type="evidence" value="ECO:0007669"/>
    <property type="project" value="InterPro"/>
</dbReference>
<dbReference type="Gene3D" id="1.10.10.10">
    <property type="entry name" value="Winged helix-like DNA-binding domain superfamily/Winged helix DNA-binding domain"/>
    <property type="match status" value="1"/>
</dbReference>
<dbReference type="AlphaFoldDB" id="A0A2J0QA94"/>
<evidence type="ECO:0000313" key="3">
    <source>
        <dbReference type="EMBL" id="PJE50514.1"/>
    </source>
</evidence>
<dbReference type="SUPFAM" id="SSF46767">
    <property type="entry name" value="Methylated DNA-protein cysteine methyltransferase, C-terminal domain"/>
    <property type="match status" value="1"/>
</dbReference>
<dbReference type="InterPro" id="IPR014048">
    <property type="entry name" value="MethylDNA_cys_MeTrfase_DNA-bd"/>
</dbReference>
<gene>
    <name evidence="3" type="ORF">COV29_03845</name>
</gene>
<dbReference type="GO" id="GO:0003824">
    <property type="term" value="F:catalytic activity"/>
    <property type="evidence" value="ECO:0007669"/>
    <property type="project" value="InterPro"/>
</dbReference>
<dbReference type="CDD" id="cd06445">
    <property type="entry name" value="ATase"/>
    <property type="match status" value="1"/>
</dbReference>
<protein>
    <recommendedName>
        <fullName evidence="2">Methylated-DNA-[protein]-cysteine S-methyltransferase DNA binding domain-containing protein</fullName>
    </recommendedName>
</protein>
<dbReference type="EMBL" id="PCXQ01000006">
    <property type="protein sequence ID" value="PJE50514.1"/>
    <property type="molecule type" value="Genomic_DNA"/>
</dbReference>
<accession>A0A2J0QA94</accession>
<reference evidence="3 4" key="1">
    <citation type="submission" date="2017-09" db="EMBL/GenBank/DDBJ databases">
        <title>Depth-based differentiation of microbial function through sediment-hosted aquifers and enrichment of novel symbionts in the deep terrestrial subsurface.</title>
        <authorList>
            <person name="Probst A.J."/>
            <person name="Ladd B."/>
            <person name="Jarett J.K."/>
            <person name="Geller-Mcgrath D.E."/>
            <person name="Sieber C.M."/>
            <person name="Emerson J.B."/>
            <person name="Anantharaman K."/>
            <person name="Thomas B.C."/>
            <person name="Malmstrom R."/>
            <person name="Stieglmeier M."/>
            <person name="Klingl A."/>
            <person name="Woyke T."/>
            <person name="Ryan C.M."/>
            <person name="Banfield J.F."/>
        </authorList>
    </citation>
    <scope>NUCLEOTIDE SEQUENCE [LARGE SCALE GENOMIC DNA]</scope>
    <source>
        <strain evidence="3">CG10_big_fil_rev_8_21_14_0_10_36_16</strain>
    </source>
</reference>
<proteinExistence type="predicted"/>
<dbReference type="InterPro" id="IPR036217">
    <property type="entry name" value="MethylDNA_cys_MeTrfase_DNAb"/>
</dbReference>
<keyword evidence="1" id="KW-0227">DNA damage</keyword>
<dbReference type="Proteomes" id="UP000228496">
    <property type="component" value="Unassembled WGS sequence"/>
</dbReference>
<dbReference type="Pfam" id="PF01035">
    <property type="entry name" value="DNA_binding_1"/>
    <property type="match status" value="1"/>
</dbReference>
<dbReference type="InterPro" id="IPR036388">
    <property type="entry name" value="WH-like_DNA-bd_sf"/>
</dbReference>